<evidence type="ECO:0000313" key="6">
    <source>
        <dbReference type="Proteomes" id="UP000619376"/>
    </source>
</evidence>
<dbReference type="GO" id="GO:0016491">
    <property type="term" value="F:oxidoreductase activity"/>
    <property type="evidence" value="ECO:0007669"/>
    <property type="project" value="UniProtKB-KW"/>
</dbReference>
<dbReference type="AlphaFoldDB" id="A0A7W8KCA2"/>
<evidence type="ECO:0000313" key="4">
    <source>
        <dbReference type="EMBL" id="MBB5375552.1"/>
    </source>
</evidence>
<evidence type="ECO:0000256" key="1">
    <source>
        <dbReference type="ARBA" id="ARBA00023002"/>
    </source>
</evidence>
<reference evidence="6" key="2">
    <citation type="journal article" date="2019" name="Int. J. Syst. Evol. Microbiol.">
        <title>The Global Catalogue of Microorganisms (GCM) 10K type strain sequencing project: providing services to taxonomists for standard genome sequencing and annotation.</title>
        <authorList>
            <consortium name="The Broad Institute Genomics Platform"/>
            <consortium name="The Broad Institute Genome Sequencing Center for Infectious Disease"/>
            <person name="Wu L."/>
            <person name="Ma J."/>
        </authorList>
    </citation>
    <scope>NUCLEOTIDE SEQUENCE [LARGE SCALE GENOMIC DNA]</scope>
    <source>
        <strain evidence="6">CGMCC 1.18437</strain>
    </source>
</reference>
<dbReference type="PANTHER" id="PTHR42949:SF3">
    <property type="entry name" value="ANAEROBIC GLYCEROL-3-PHOSPHATE DEHYDROGENASE SUBUNIT B"/>
    <property type="match status" value="1"/>
</dbReference>
<dbReference type="Proteomes" id="UP000539473">
    <property type="component" value="Unassembled WGS sequence"/>
</dbReference>
<dbReference type="EMBL" id="BNAJ01000001">
    <property type="protein sequence ID" value="GHF28423.1"/>
    <property type="molecule type" value="Genomic_DNA"/>
</dbReference>
<dbReference type="PIRSF" id="PIRSF037495">
    <property type="entry name" value="Opine_OX_OoxA/HcnB"/>
    <property type="match status" value="1"/>
</dbReference>
<dbReference type="RefSeq" id="WP_184109740.1">
    <property type="nucleotide sequence ID" value="NZ_BNAJ01000001.1"/>
</dbReference>
<dbReference type="SUPFAM" id="SSF51905">
    <property type="entry name" value="FAD/NAD(P)-binding domain"/>
    <property type="match status" value="1"/>
</dbReference>
<dbReference type="PRINTS" id="PR00469">
    <property type="entry name" value="PNDRDTASEII"/>
</dbReference>
<reference evidence="3" key="1">
    <citation type="journal article" date="2014" name="Int. J. Syst. Evol. Microbiol.">
        <title>Complete genome of a new Firmicutes species belonging to the dominant human colonic microbiota ('Ruminococcus bicirculans') reveals two chromosomes and a selective capacity to utilize plant glucans.</title>
        <authorList>
            <consortium name="NISC Comparative Sequencing Program"/>
            <person name="Wegmann U."/>
            <person name="Louis P."/>
            <person name="Goesmann A."/>
            <person name="Henrissat B."/>
            <person name="Duncan S.H."/>
            <person name="Flint H.J."/>
        </authorList>
    </citation>
    <scope>NUCLEOTIDE SEQUENCE</scope>
    <source>
        <strain evidence="3">CGMCC 1.18437</strain>
    </source>
</reference>
<dbReference type="Proteomes" id="UP000619376">
    <property type="component" value="Unassembled WGS sequence"/>
</dbReference>
<organism evidence="4 5">
    <name type="scientific">Deinococcus metalli</name>
    <dbReference type="NCBI Taxonomy" id="1141878"/>
    <lineage>
        <taxon>Bacteria</taxon>
        <taxon>Thermotogati</taxon>
        <taxon>Deinococcota</taxon>
        <taxon>Deinococci</taxon>
        <taxon>Deinococcales</taxon>
        <taxon>Deinococcaceae</taxon>
        <taxon>Deinococcus</taxon>
    </lineage>
</organism>
<dbReference type="Pfam" id="PF07992">
    <property type="entry name" value="Pyr_redox_2"/>
    <property type="match status" value="1"/>
</dbReference>
<dbReference type="Gene3D" id="1.10.10.1100">
    <property type="entry name" value="BFD-like [2Fe-2S]-binding domain"/>
    <property type="match status" value="1"/>
</dbReference>
<sequence>MTAEPHTDIAVIGAGPAGLSAALNSARSGQTVTVIDAQPTRGGQIWRGASVGTPGPATALLSALDACANVRWLGRTEIAWVETGGSDWTLVLSRPDGLTRLHVGRVILATGAVERFLPFPGWTLPGVTGAGALQAMVKSGLDVRGARIVVAGSGPLLLAVAAGLRRAGARVLGIAEQAPLTSAARFGVAAARLGGKARDSAALAWALRGVGYWPDTWPVRADGDDTLKRVTLRRAGRPVTLNCEWLAVGFGLVPETRVAVLLGCALTDAGAVRVDAWGQTSVPGVYAAGELTGVGGVDKALHEGAVTGCAATGQTERLRGAAATSARHSAFQAALDRAFTLRPEVRGLPAPDTVVCRCEDVTHGQLRAQASWTDAKLQTRCGMGACQGRVCGPATEALYGWRFSGVRPPLVPLPLSDLLSGS</sequence>
<dbReference type="PRINTS" id="PR00368">
    <property type="entry name" value="FADPNR"/>
</dbReference>
<evidence type="ECO:0000313" key="5">
    <source>
        <dbReference type="Proteomes" id="UP000539473"/>
    </source>
</evidence>
<proteinExistence type="predicted"/>
<keyword evidence="1" id="KW-0560">Oxidoreductase</keyword>
<dbReference type="InterPro" id="IPR051691">
    <property type="entry name" value="Metab_Enz_Cyan_OpOx_G3PDH"/>
</dbReference>
<evidence type="ECO:0000259" key="2">
    <source>
        <dbReference type="Pfam" id="PF07992"/>
    </source>
</evidence>
<protein>
    <submittedName>
        <fullName evidence="3">Oxidoreductase</fullName>
    </submittedName>
    <submittedName>
        <fullName evidence="4">Thioredoxin reductase</fullName>
    </submittedName>
</protein>
<dbReference type="InterPro" id="IPR041854">
    <property type="entry name" value="BFD-like_2Fe2S-bd_dom_sf"/>
</dbReference>
<dbReference type="InterPro" id="IPR023753">
    <property type="entry name" value="FAD/NAD-binding_dom"/>
</dbReference>
<dbReference type="Gene3D" id="3.50.50.60">
    <property type="entry name" value="FAD/NAD(P)-binding domain"/>
    <property type="match status" value="2"/>
</dbReference>
<accession>A0A7W8KCA2</accession>
<name>A0A7W8KCA2_9DEIO</name>
<reference evidence="4 5" key="3">
    <citation type="submission" date="2020-08" db="EMBL/GenBank/DDBJ databases">
        <title>Genomic Encyclopedia of Type Strains, Phase IV (KMG-IV): sequencing the most valuable type-strain genomes for metagenomic binning, comparative biology and taxonomic classification.</title>
        <authorList>
            <person name="Goeker M."/>
        </authorList>
    </citation>
    <scope>NUCLEOTIDE SEQUENCE [LARGE SCALE GENOMIC DNA]</scope>
    <source>
        <strain evidence="4 5">DSM 27521</strain>
    </source>
</reference>
<feature type="domain" description="FAD/NAD(P)-binding" evidence="2">
    <location>
        <begin position="8"/>
        <end position="302"/>
    </location>
</feature>
<gene>
    <name evidence="3" type="ORF">GCM10017781_00440</name>
    <name evidence="4" type="ORF">HNQ07_000996</name>
</gene>
<dbReference type="PANTHER" id="PTHR42949">
    <property type="entry name" value="ANAEROBIC GLYCEROL-3-PHOSPHATE DEHYDROGENASE SUBUNIT B"/>
    <property type="match status" value="1"/>
</dbReference>
<dbReference type="EMBL" id="JACHFK010000001">
    <property type="protein sequence ID" value="MBB5375552.1"/>
    <property type="molecule type" value="Genomic_DNA"/>
</dbReference>
<keyword evidence="6" id="KW-1185">Reference proteome</keyword>
<evidence type="ECO:0000313" key="3">
    <source>
        <dbReference type="EMBL" id="GHF28423.1"/>
    </source>
</evidence>
<comment type="caution">
    <text evidence="4">The sequence shown here is derived from an EMBL/GenBank/DDBJ whole genome shotgun (WGS) entry which is preliminary data.</text>
</comment>
<reference evidence="3" key="4">
    <citation type="submission" date="2024-05" db="EMBL/GenBank/DDBJ databases">
        <authorList>
            <person name="Sun Q."/>
            <person name="Zhou Y."/>
        </authorList>
    </citation>
    <scope>NUCLEOTIDE SEQUENCE</scope>
    <source>
        <strain evidence="3">CGMCC 1.18437</strain>
    </source>
</reference>
<dbReference type="InterPro" id="IPR017224">
    <property type="entry name" value="Opine_Oxase_asu/HCN_bsu"/>
</dbReference>
<dbReference type="InterPro" id="IPR036188">
    <property type="entry name" value="FAD/NAD-bd_sf"/>
</dbReference>